<keyword evidence="3" id="KW-1185">Reference proteome</keyword>
<evidence type="ECO:0000256" key="1">
    <source>
        <dbReference type="SAM" id="MobiDB-lite"/>
    </source>
</evidence>
<reference evidence="2 3" key="1">
    <citation type="journal article" date="2009" name="Appl. Environ. Microbiol.">
        <title>Genomic analysis of 'Elusimicrobium minutum,' the first cultivated representative of the phylum 'Elusimicrobia' (formerly termite group 1).</title>
        <authorList>
            <person name="Herlemann D.P.R."/>
            <person name="Geissinger O."/>
            <person name="Ikeda-Ohtsubo W."/>
            <person name="Kunin V."/>
            <person name="Sun H."/>
            <person name="Lapidus A."/>
            <person name="Hugenholtz P."/>
            <person name="Brune A."/>
        </authorList>
    </citation>
    <scope>NUCLEOTIDE SEQUENCE [LARGE SCALE GENOMIC DNA]</scope>
    <source>
        <strain evidence="2 3">Pei191</strain>
    </source>
</reference>
<feature type="region of interest" description="Disordered" evidence="1">
    <location>
        <begin position="259"/>
        <end position="284"/>
    </location>
</feature>
<dbReference type="Pfam" id="PF03837">
    <property type="entry name" value="RecT"/>
    <property type="match status" value="1"/>
</dbReference>
<evidence type="ECO:0000313" key="3">
    <source>
        <dbReference type="Proteomes" id="UP000001029"/>
    </source>
</evidence>
<name>B2KDD4_ELUMP</name>
<dbReference type="AlphaFoldDB" id="B2KDD4"/>
<dbReference type="OrthoDB" id="1045432at2"/>
<dbReference type="EMBL" id="CP001055">
    <property type="protein sequence ID" value="ACC98530.1"/>
    <property type="molecule type" value="Genomic_DNA"/>
</dbReference>
<protein>
    <submittedName>
        <fullName evidence="2">Uncharacterized protein</fullName>
    </submittedName>
</protein>
<evidence type="ECO:0000313" key="2">
    <source>
        <dbReference type="EMBL" id="ACC98530.1"/>
    </source>
</evidence>
<dbReference type="GO" id="GO:0003677">
    <property type="term" value="F:DNA binding"/>
    <property type="evidence" value="ECO:0007669"/>
    <property type="project" value="InterPro"/>
</dbReference>
<dbReference type="InterPro" id="IPR018330">
    <property type="entry name" value="RecT_fam"/>
</dbReference>
<dbReference type="STRING" id="445932.Emin_0977"/>
<sequence length="284" mass="32447">MTTENIQRTPALGILLEQAPFYSKAQNLEQKKIEDMMVSFAYIAHKVIKRHQDKGRGEVDVQSIKEAFKCSMDTGIPVDNRRLAYLTIVKNNSTGKYEIQYEPGYMGFVHKLRQIKPGAVVQTILLWEKDVFTYKSTTGVAEYSYVPEKPMRSDFNHIIGGFCYISYFEHGREYSFVTPMTKAELDLARGKAKTQDVWGVWPGEMYKKVIIKRAGKVEFIGEPEMEKLNEIDDRSYTGFERKQPAKVDYSAVKPLPQEITETEALPAPGGDDTVQDVFSMEEPQ</sequence>
<dbReference type="Proteomes" id="UP000001029">
    <property type="component" value="Chromosome"/>
</dbReference>
<dbReference type="HOGENOM" id="CLU_979112_0_0_0"/>
<organism evidence="2 3">
    <name type="scientific">Elusimicrobium minutum (strain Pei191)</name>
    <dbReference type="NCBI Taxonomy" id="445932"/>
    <lineage>
        <taxon>Bacteria</taxon>
        <taxon>Pseudomonadati</taxon>
        <taxon>Elusimicrobiota</taxon>
        <taxon>Elusimicrobia</taxon>
        <taxon>Elusimicrobiales</taxon>
        <taxon>Elusimicrobiaceae</taxon>
        <taxon>Elusimicrobium</taxon>
    </lineage>
</organism>
<proteinExistence type="predicted"/>
<dbReference type="KEGG" id="emi:Emin_0977"/>
<dbReference type="RefSeq" id="WP_012415145.1">
    <property type="nucleotide sequence ID" value="NC_010644.1"/>
</dbReference>
<accession>B2KDD4</accession>
<dbReference type="GO" id="GO:0006259">
    <property type="term" value="P:DNA metabolic process"/>
    <property type="evidence" value="ECO:0007669"/>
    <property type="project" value="InterPro"/>
</dbReference>
<gene>
    <name evidence="2" type="ordered locus">Emin_0977</name>
</gene>